<dbReference type="GO" id="GO:0005721">
    <property type="term" value="C:pericentric heterochromatin"/>
    <property type="evidence" value="ECO:0007669"/>
    <property type="project" value="UniProtKB-ARBA"/>
</dbReference>
<evidence type="ECO:0000256" key="3">
    <source>
        <dbReference type="ARBA" id="ARBA00023125"/>
    </source>
</evidence>
<organism evidence="12 13">
    <name type="scientific">Aegotheles bennettii</name>
    <dbReference type="NCBI Taxonomy" id="48278"/>
    <lineage>
        <taxon>Eukaryota</taxon>
        <taxon>Metazoa</taxon>
        <taxon>Chordata</taxon>
        <taxon>Craniata</taxon>
        <taxon>Vertebrata</taxon>
        <taxon>Euteleostomi</taxon>
        <taxon>Archelosauria</taxon>
        <taxon>Archosauria</taxon>
        <taxon>Dinosauria</taxon>
        <taxon>Saurischia</taxon>
        <taxon>Theropoda</taxon>
        <taxon>Coelurosauria</taxon>
        <taxon>Aves</taxon>
        <taxon>Neognathae</taxon>
        <taxon>Neoaves</taxon>
        <taxon>Strisores</taxon>
        <taxon>Caprimulgiformes</taxon>
        <taxon>Aegothelidae</taxon>
        <taxon>Aegotheles</taxon>
    </lineage>
</organism>
<comment type="caution">
    <text evidence="12">The sequence shown here is derived from an EMBL/GenBank/DDBJ whole genome shotgun (WGS) entry which is preliminary data.</text>
</comment>
<gene>
    <name evidence="12" type="primary">Cenpc</name>
    <name evidence="12" type="ORF">AEGBEN_R07689</name>
</gene>
<proteinExistence type="inferred from homology"/>
<feature type="compositionally biased region" description="Polar residues" evidence="10">
    <location>
        <begin position="273"/>
        <end position="284"/>
    </location>
</feature>
<feature type="compositionally biased region" description="Basic residues" evidence="10">
    <location>
        <begin position="285"/>
        <end position="298"/>
    </location>
</feature>
<accession>A0A7K6UB74</accession>
<dbReference type="Gene3D" id="2.60.120.10">
    <property type="entry name" value="Jelly Rolls"/>
    <property type="match status" value="1"/>
</dbReference>
<dbReference type="PANTHER" id="PTHR16684">
    <property type="entry name" value="CENTROMERE PROTEIN C"/>
    <property type="match status" value="1"/>
</dbReference>
<dbReference type="Proteomes" id="UP000559068">
    <property type="component" value="Unassembled WGS sequence"/>
</dbReference>
<feature type="compositionally biased region" description="Low complexity" evidence="10">
    <location>
        <begin position="134"/>
        <end position="149"/>
    </location>
</feature>
<protein>
    <recommendedName>
        <fullName evidence="7">Centromere protein C</fullName>
    </recommendedName>
    <alternativeName>
        <fullName evidence="8">Centromere autoantigen C</fullName>
    </alternativeName>
    <alternativeName>
        <fullName evidence="9">Centromere protein C 1</fullName>
    </alternativeName>
</protein>
<feature type="compositionally biased region" description="Basic residues" evidence="10">
    <location>
        <begin position="449"/>
        <end position="462"/>
    </location>
</feature>
<evidence type="ECO:0000256" key="1">
    <source>
        <dbReference type="ARBA" id="ARBA00004123"/>
    </source>
</evidence>
<comment type="function">
    <text evidence="5">Component of the CENPA-NAC (nucleosome-associated) complex, a complex that plays a central role in assembly of kinetochore proteins, mitotic progression and chromosome segregation. The CENPA-NAC complex recruits the CENPA-CAD (nucleosome distal) complex and may be involved in incorporation of newly synthesized CENPA into centromeres. CENPC recruits DNA methylation and DNMT3B to both centromeric and pericentromeric satellite repeats and regulates the histone code in these regions.</text>
</comment>
<evidence type="ECO:0000256" key="7">
    <source>
        <dbReference type="ARBA" id="ARBA00068530"/>
    </source>
</evidence>
<keyword evidence="3" id="KW-0238">DNA-binding</keyword>
<evidence type="ECO:0000256" key="10">
    <source>
        <dbReference type="SAM" id="MobiDB-lite"/>
    </source>
</evidence>
<dbReference type="GO" id="GO:0019237">
    <property type="term" value="F:centromeric DNA binding"/>
    <property type="evidence" value="ECO:0007669"/>
    <property type="project" value="InterPro"/>
</dbReference>
<dbReference type="SUPFAM" id="SSF51182">
    <property type="entry name" value="RmlC-like cupins"/>
    <property type="match status" value="1"/>
</dbReference>
<name>A0A7K6UB74_9AVES</name>
<dbReference type="Pfam" id="PF11699">
    <property type="entry name" value="CENP-C_C"/>
    <property type="match status" value="1"/>
</dbReference>
<comment type="similarity">
    <text evidence="2">Belongs to the CENP-C/MIF2 family.</text>
</comment>
<dbReference type="GO" id="GO:0051315">
    <property type="term" value="P:attachment of mitotic spindle microtubules to kinetochore"/>
    <property type="evidence" value="ECO:0007669"/>
    <property type="project" value="TreeGrafter"/>
</dbReference>
<keyword evidence="4" id="KW-0539">Nucleus</keyword>
<dbReference type="GO" id="GO:0051455">
    <property type="term" value="P:spindle attachment to meiosis I kinetochore"/>
    <property type="evidence" value="ECO:0007669"/>
    <property type="project" value="TreeGrafter"/>
</dbReference>
<evidence type="ECO:0000256" key="9">
    <source>
        <dbReference type="ARBA" id="ARBA00083562"/>
    </source>
</evidence>
<feature type="non-terminal residue" evidence="12">
    <location>
        <position position="1"/>
    </location>
</feature>
<keyword evidence="13" id="KW-1185">Reference proteome</keyword>
<feature type="compositionally biased region" description="Polar residues" evidence="10">
    <location>
        <begin position="316"/>
        <end position="330"/>
    </location>
</feature>
<evidence type="ECO:0000256" key="8">
    <source>
        <dbReference type="ARBA" id="ARBA00082151"/>
    </source>
</evidence>
<evidence type="ECO:0000256" key="4">
    <source>
        <dbReference type="ARBA" id="ARBA00023242"/>
    </source>
</evidence>
<feature type="compositionally biased region" description="Basic and acidic residues" evidence="10">
    <location>
        <begin position="82"/>
        <end position="92"/>
    </location>
</feature>
<dbReference type="InterPro" id="IPR011051">
    <property type="entry name" value="RmlC_Cupin_sf"/>
</dbReference>
<feature type="compositionally biased region" description="Basic residues" evidence="10">
    <location>
        <begin position="257"/>
        <end position="267"/>
    </location>
</feature>
<dbReference type="FunFam" id="2.60.120.10:FF:000033">
    <property type="entry name" value="Centromere protein C 1"/>
    <property type="match status" value="1"/>
</dbReference>
<evidence type="ECO:0000256" key="5">
    <source>
        <dbReference type="ARBA" id="ARBA00053516"/>
    </source>
</evidence>
<dbReference type="GO" id="GO:0051382">
    <property type="term" value="P:kinetochore assembly"/>
    <property type="evidence" value="ECO:0007669"/>
    <property type="project" value="InterPro"/>
</dbReference>
<feature type="region of interest" description="Disordered" evidence="10">
    <location>
        <begin position="71"/>
        <end position="304"/>
    </location>
</feature>
<comment type="subcellular location">
    <subcellularLocation>
        <location evidence="1">Nucleus</location>
    </subcellularLocation>
</comment>
<feature type="region of interest" description="Disordered" evidence="10">
    <location>
        <begin position="445"/>
        <end position="473"/>
    </location>
</feature>
<dbReference type="CDD" id="cd06993">
    <property type="entry name" value="cupin_CENP-C_C"/>
    <property type="match status" value="1"/>
</dbReference>
<dbReference type="InterPro" id="IPR025974">
    <property type="entry name" value="Mif2/CENP-C_cupin"/>
</dbReference>
<dbReference type="PANTHER" id="PTHR16684:SF11">
    <property type="entry name" value="CENTROMERE PROTEIN C"/>
    <property type="match status" value="1"/>
</dbReference>
<feature type="compositionally biased region" description="Acidic residues" evidence="10">
    <location>
        <begin position="202"/>
        <end position="213"/>
    </location>
</feature>
<dbReference type="InterPro" id="IPR014710">
    <property type="entry name" value="RmlC-like_jellyroll"/>
</dbReference>
<dbReference type="GO" id="GO:0000776">
    <property type="term" value="C:kinetochore"/>
    <property type="evidence" value="ECO:0007669"/>
    <property type="project" value="InterPro"/>
</dbReference>
<reference evidence="12 13" key="1">
    <citation type="submission" date="2019-09" db="EMBL/GenBank/DDBJ databases">
        <title>Bird 10,000 Genomes (B10K) Project - Family phase.</title>
        <authorList>
            <person name="Zhang G."/>
        </authorList>
    </citation>
    <scope>NUCLEOTIDE SEQUENCE [LARGE SCALE GENOMIC DNA]</scope>
    <source>
        <strain evidence="12">B10K-DU-029-76</strain>
        <tissue evidence="12">Heart</tissue>
    </source>
</reference>
<evidence type="ECO:0000256" key="2">
    <source>
        <dbReference type="ARBA" id="ARBA00010291"/>
    </source>
</evidence>
<evidence type="ECO:0000313" key="13">
    <source>
        <dbReference type="Proteomes" id="UP000559068"/>
    </source>
</evidence>
<dbReference type="AlphaFoldDB" id="A0A7K6UB74"/>
<feature type="compositionally biased region" description="Basic residues" evidence="10">
    <location>
        <begin position="154"/>
        <end position="165"/>
    </location>
</feature>
<sequence>SEKEKTGSKKGKNRKVQVKALTKQKMDDLDVIIHDFEITSESDPVSKSEGIVLKSQKQNSTVFCVLVGKTKKDALKQGSPNQEKDTSWKPEAEELMSQSGLEMKASDKQRSKRRVMPSEDSLVPSAGHQQEQTASQKKNPKSPKQSASKTPQHLGHKKQTAKQKVSKGTVAKRQAESLRKKFKNSGQKSSNKKRRLQRVESSDSEPGEEELEVEPVKSDKVFPSPLHQELQTPVIQKLAKSGKPENSLHTLESVGRAKSKTPVRARQHVTDGVENSQKKQLSAKSSRKMPQKINRRNSKGVCSDAGDAEFQADFDSSTVQDVAGKNQQLPDTKIKSNKRKRNTQHEQHGPVLKYRGKSASRRKSVEHDNTSSDISEDLNYIIRDVFSNSAAKQKIVLPSNTPNVRRTKRIRLKPLEYWRGERVNYTVTPSGSLVISEIVCPEKEAPRNIRQKKPGHKQKRGERRSEIPPSLRHTLADTSKPTIVVDPETNEEVLLECVNTESGHSCFFKNESVEIYKNLNTSDFATGRVILKPLKEKGHQSVHMDTIVFHVIHGKVILTLHKTSYYLTTGDYFYVPAGNEYNIHNLLNEESVLLFTQIK</sequence>
<evidence type="ECO:0000259" key="11">
    <source>
        <dbReference type="Pfam" id="PF11699"/>
    </source>
</evidence>
<evidence type="ECO:0000256" key="6">
    <source>
        <dbReference type="ARBA" id="ARBA00064952"/>
    </source>
</evidence>
<evidence type="ECO:0000313" key="12">
    <source>
        <dbReference type="EMBL" id="NWX20093.1"/>
    </source>
</evidence>
<feature type="non-terminal residue" evidence="12">
    <location>
        <position position="599"/>
    </location>
</feature>
<dbReference type="GO" id="GO:0005634">
    <property type="term" value="C:nucleus"/>
    <property type="evidence" value="ECO:0007669"/>
    <property type="project" value="UniProtKB-SubCell"/>
</dbReference>
<comment type="subunit">
    <text evidence="6">Oligomer. Component of the CENPA-NAC complex, at least composed of CENPA, CENPC, CENPH, CENPM, CENPN, CENPT and CENPU. The CENPA-NAC complex interacts with the CENPA-CAD complex, composed of CENPI, CENPK, CENPL, CENPO, CENPP, CENPQ, CENPR and CENPS. Binds to DAXX. Interacts with DNMT3B. Interacts directly with CENPA. Identified in a centromere complex containing histones H2A, H2B and H4, and at least CENPA, CENPB, CENPC, CENPT, CENPN, HJURP, SUPT16H, SSRP1 and RSF1. Interacts with MEIKIN.</text>
</comment>
<dbReference type="OrthoDB" id="1939643at2759"/>
<dbReference type="EMBL" id="VZRW01009242">
    <property type="protein sequence ID" value="NWX20093.1"/>
    <property type="molecule type" value="Genomic_DNA"/>
</dbReference>
<dbReference type="InterPro" id="IPR028386">
    <property type="entry name" value="CENP-C/Mif2/cnp3"/>
</dbReference>
<feature type="domain" description="Mif2/CENP-C cupin" evidence="11">
    <location>
        <begin position="515"/>
        <end position="597"/>
    </location>
</feature>
<feature type="region of interest" description="Disordered" evidence="10">
    <location>
        <begin position="316"/>
        <end position="372"/>
    </location>
</feature>